<dbReference type="GeneID" id="18929580"/>
<dbReference type="HOGENOM" id="CLU_359055_0_0_1"/>
<dbReference type="OrthoDB" id="2517624at2759"/>
<keyword evidence="3" id="KW-1185">Reference proteome</keyword>
<evidence type="ECO:0008006" key="4">
    <source>
        <dbReference type="Google" id="ProtNLM"/>
    </source>
</evidence>
<organism evidence="3">
    <name type="scientific">Melampsora larici-populina (strain 98AG31 / pathotype 3-4-7)</name>
    <name type="common">Poplar leaf rust fungus</name>
    <dbReference type="NCBI Taxonomy" id="747676"/>
    <lineage>
        <taxon>Eukaryota</taxon>
        <taxon>Fungi</taxon>
        <taxon>Dikarya</taxon>
        <taxon>Basidiomycota</taxon>
        <taxon>Pucciniomycotina</taxon>
        <taxon>Pucciniomycetes</taxon>
        <taxon>Pucciniales</taxon>
        <taxon>Melampsoraceae</taxon>
        <taxon>Melampsora</taxon>
    </lineage>
</organism>
<feature type="signal peptide" evidence="1">
    <location>
        <begin position="1"/>
        <end position="26"/>
    </location>
</feature>
<evidence type="ECO:0000313" key="3">
    <source>
        <dbReference type="Proteomes" id="UP000001072"/>
    </source>
</evidence>
<feature type="chain" id="PRO_5003320711" description="Secreted protein" evidence="1">
    <location>
        <begin position="27"/>
        <end position="846"/>
    </location>
</feature>
<keyword evidence="1" id="KW-0732">Signal</keyword>
<dbReference type="KEGG" id="mlr:MELLADRAFT_60659"/>
<dbReference type="RefSeq" id="XP_007406475.1">
    <property type="nucleotide sequence ID" value="XM_007406413.1"/>
</dbReference>
<dbReference type="VEuPathDB" id="FungiDB:MELLADRAFT_60659"/>
<sequence>MLYCKIYKLFFIPAILLSINLNSVLGFSSSKDIEEGLLNGKNMNQAFWPQTGSNHNDATVESHDGIPSGHLLLSTNSAQSCPQCERSRLQDNDRRPILPVLEGFEPRRATGGIFNDVYSPHNAMEISPLVHFERFNKQGNGVGIYNEEDLWMSKFAGDFGFMNHWNFSPLPEGTFDNILKTSNPKDIVKDLQNNSPASTIATAHLTHQITSTPGIISQGHAIEADSTKSPKMSDLVWHGGCMAELSTDDYPISDLVINNSFMKKGAQINQPENNQVGIDVSSHRYSNSPSYPRSLDPEIPFISIPNKDYKNLHHPSDSDILTNANIYRSLEFFPENLGTHVWDNSLEKHMSKNHWSVTPSDLPLTSHLGVSMDFESSKDMHSREDKFISPSNETPLTIHEHTKLDNSFSLCNDHIYGMIGMQTLPDFHQTFGKGNTPLCEGDFAKNESPNLKSSINPECRSDLNSQGIEIQSSHENLDSRTILDDPRERQMCKRLKNNFGAQGKSDRYQELLVSKHKIRERESDLQDIFKHNKGKKYCIAEVPVAGLKSTSISNSQSYCSHNGPYVGADAVDSSKEELLFEVPNVDSHTTAFPQKVSDYLNTLGSRNNLKDAFRFTAHESNHEKILHVNDFKTKTGKTWNQVVANENQNIYQHQPRSSFDLSIFKYLTPFMTELEQFLETGTDLTQRATPDSFRMRLMLMTHEFLLLLLKAKLTFDPDEEDLNGILVEGYQWVINIWRTIPMKTFTLNNVLQRTTHTGASTEIPSIEDTLISRIAICNFFNRSQHQFLAYIILKWMQQFRPRWFKTAEKTIKCLPKELPAYKPKYPLAQKLLSHLNRTVLGMKIDA</sequence>
<dbReference type="Proteomes" id="UP000001072">
    <property type="component" value="Unassembled WGS sequence"/>
</dbReference>
<dbReference type="AlphaFoldDB" id="F4RBV6"/>
<evidence type="ECO:0000256" key="1">
    <source>
        <dbReference type="SAM" id="SignalP"/>
    </source>
</evidence>
<reference evidence="3" key="1">
    <citation type="journal article" date="2011" name="Proc. Natl. Acad. Sci. U.S.A.">
        <title>Obligate biotrophy features unraveled by the genomic analysis of rust fungi.</title>
        <authorList>
            <person name="Duplessis S."/>
            <person name="Cuomo C.A."/>
            <person name="Lin Y.-C."/>
            <person name="Aerts A."/>
            <person name="Tisserant E."/>
            <person name="Veneault-Fourrey C."/>
            <person name="Joly D.L."/>
            <person name="Hacquard S."/>
            <person name="Amselem J."/>
            <person name="Cantarel B.L."/>
            <person name="Chiu R."/>
            <person name="Coutinho P.M."/>
            <person name="Feau N."/>
            <person name="Field M."/>
            <person name="Frey P."/>
            <person name="Gelhaye E."/>
            <person name="Goldberg J."/>
            <person name="Grabherr M.G."/>
            <person name="Kodira C.D."/>
            <person name="Kohler A."/>
            <person name="Kuees U."/>
            <person name="Lindquist E.A."/>
            <person name="Lucas S.M."/>
            <person name="Mago R."/>
            <person name="Mauceli E."/>
            <person name="Morin E."/>
            <person name="Murat C."/>
            <person name="Pangilinan J.L."/>
            <person name="Park R."/>
            <person name="Pearson M."/>
            <person name="Quesneville H."/>
            <person name="Rouhier N."/>
            <person name="Sakthikumar S."/>
            <person name="Salamov A.A."/>
            <person name="Schmutz J."/>
            <person name="Selles B."/>
            <person name="Shapiro H."/>
            <person name="Tanguay P."/>
            <person name="Tuskan G.A."/>
            <person name="Henrissat B."/>
            <person name="Van de Peer Y."/>
            <person name="Rouze P."/>
            <person name="Ellis J.G."/>
            <person name="Dodds P.N."/>
            <person name="Schein J.E."/>
            <person name="Zhong S."/>
            <person name="Hamelin R.C."/>
            <person name="Grigoriev I.V."/>
            <person name="Szabo L.J."/>
            <person name="Martin F."/>
        </authorList>
    </citation>
    <scope>NUCLEOTIDE SEQUENCE [LARGE SCALE GENOMIC DNA]</scope>
    <source>
        <strain evidence="3">98AG31 / pathotype 3-4-7</strain>
    </source>
</reference>
<dbReference type="EMBL" id="GL883095">
    <property type="protein sequence ID" value="EGG10174.1"/>
    <property type="molecule type" value="Genomic_DNA"/>
</dbReference>
<evidence type="ECO:0000313" key="2">
    <source>
        <dbReference type="EMBL" id="EGG10174.1"/>
    </source>
</evidence>
<accession>F4RBV6</accession>
<protein>
    <recommendedName>
        <fullName evidence="4">Secreted protein</fullName>
    </recommendedName>
</protein>
<name>F4RBV6_MELLP</name>
<proteinExistence type="predicted"/>
<gene>
    <name evidence="2" type="ORF">MELLADRAFT_60659</name>
</gene>
<dbReference type="InParanoid" id="F4RBV6"/>